<evidence type="ECO:0000256" key="5">
    <source>
        <dbReference type="ARBA" id="ARBA00023187"/>
    </source>
</evidence>
<keyword evidence="4 7" id="KW-0747">Spliceosome</keyword>
<keyword evidence="3 7" id="KW-0507">mRNA processing</keyword>
<dbReference type="GO" id="GO:0000398">
    <property type="term" value="P:mRNA splicing, via spliceosome"/>
    <property type="evidence" value="ECO:0007669"/>
    <property type="project" value="UniProtKB-UniRule"/>
</dbReference>
<feature type="region of interest" description="Disordered" evidence="8">
    <location>
        <begin position="198"/>
        <end position="221"/>
    </location>
</feature>
<evidence type="ECO:0000256" key="7">
    <source>
        <dbReference type="RuleBase" id="RU367025"/>
    </source>
</evidence>
<sequence>MNHHKKQAAYNDKRNVLNKASLVEPIVRHRVQDSIFYKQYLYLTNESTILNVIIEHVHYIGGTSANGKPSPFLCCMVRLLELEPKQEIIQMYLSQMGTNTFKYLTAMTLMYIRFVGSSEEIYSILEEYYKDYRKLRFQLKYPREHNGVHKLYTLTYMDEWVDDLLHKERLVDLILPRLAPRRFLQDAGRLPPRKYHIQLDSDVESTPEASSADSSFESDSD</sequence>
<proteinExistence type="inferred from homology"/>
<comment type="similarity">
    <text evidence="2 7">Belongs to the PRP38 family.</text>
</comment>
<dbReference type="OMA" id="QNGYNEF"/>
<evidence type="ECO:0000256" key="6">
    <source>
        <dbReference type="ARBA" id="ARBA00023242"/>
    </source>
</evidence>
<evidence type="ECO:0000256" key="1">
    <source>
        <dbReference type="ARBA" id="ARBA00004123"/>
    </source>
</evidence>
<dbReference type="OrthoDB" id="190958at2759"/>
<dbReference type="InterPro" id="IPR005037">
    <property type="entry name" value="PRP38"/>
</dbReference>
<evidence type="ECO:0000256" key="8">
    <source>
        <dbReference type="SAM" id="MobiDB-lite"/>
    </source>
</evidence>
<comment type="function">
    <text evidence="7">Required for pre-mRNA splicing.</text>
</comment>
<dbReference type="AlphaFoldDB" id="G8YPM8"/>
<dbReference type="HOGENOM" id="CLU_039466_2_1_1"/>
<accession>G8YPM8</accession>
<evidence type="ECO:0000313" key="9">
    <source>
        <dbReference type="EMBL" id="CCE78613.1"/>
    </source>
</evidence>
<dbReference type="Proteomes" id="UP000005222">
    <property type="component" value="Chromosome D"/>
</dbReference>
<keyword evidence="6 7" id="KW-0539">Nucleus</keyword>
<dbReference type="EMBL" id="FO082056">
    <property type="protein sequence ID" value="CCE78613.1"/>
    <property type="molecule type" value="Genomic_DNA"/>
</dbReference>
<dbReference type="STRING" id="559304.G8YPM8"/>
<protein>
    <recommendedName>
        <fullName evidence="7">Pre-mRNA-splicing factor 38</fullName>
    </recommendedName>
</protein>
<evidence type="ECO:0000256" key="2">
    <source>
        <dbReference type="ARBA" id="ARBA00006164"/>
    </source>
</evidence>
<evidence type="ECO:0000313" key="10">
    <source>
        <dbReference type="Proteomes" id="UP000005222"/>
    </source>
</evidence>
<dbReference type="eggNOG" id="KOG2889">
    <property type="taxonomic scope" value="Eukaryota"/>
</dbReference>
<dbReference type="PANTHER" id="PTHR23142">
    <property type="entry name" value="PRE-MRNA-SPLICING FACTOR 38A-RELATED"/>
    <property type="match status" value="1"/>
</dbReference>
<evidence type="ECO:0000256" key="4">
    <source>
        <dbReference type="ARBA" id="ARBA00022728"/>
    </source>
</evidence>
<evidence type="ECO:0000256" key="3">
    <source>
        <dbReference type="ARBA" id="ARBA00022664"/>
    </source>
</evidence>
<keyword evidence="5 7" id="KW-0508">mRNA splicing</keyword>
<keyword evidence="10" id="KW-1185">Reference proteome</keyword>
<organism evidence="9 10">
    <name type="scientific">Pichia sorbitophila (strain ATCC MYA-4447 / BCRC 22081 / CBS 7064 / NBRC 10061 / NRRL Y-12695)</name>
    <name type="common">Hybrid yeast</name>
    <dbReference type="NCBI Taxonomy" id="559304"/>
    <lineage>
        <taxon>Eukaryota</taxon>
        <taxon>Fungi</taxon>
        <taxon>Dikarya</taxon>
        <taxon>Ascomycota</taxon>
        <taxon>Saccharomycotina</taxon>
        <taxon>Pichiomycetes</taxon>
        <taxon>Debaryomycetaceae</taxon>
        <taxon>Millerozyma</taxon>
    </lineage>
</organism>
<dbReference type="GO" id="GO:0005681">
    <property type="term" value="C:spliceosomal complex"/>
    <property type="evidence" value="ECO:0007669"/>
    <property type="project" value="UniProtKB-KW"/>
</dbReference>
<name>G8YPM8_PICSO</name>
<dbReference type="InParanoid" id="G8YPM8"/>
<reference evidence="9 10" key="1">
    <citation type="journal article" date="2012" name="G3 (Bethesda)">
        <title>Pichia sorbitophila, an interspecies yeast hybrid reveals early steps of genome resolution following polyploidization.</title>
        <authorList>
            <person name="Leh Louis V."/>
            <person name="Despons L."/>
            <person name="Friedrich A."/>
            <person name="Martin T."/>
            <person name="Durrens P."/>
            <person name="Casaregola S."/>
            <person name="Neuveglise C."/>
            <person name="Fairhead C."/>
            <person name="Marck C."/>
            <person name="Cruz J.A."/>
            <person name="Straub M.L."/>
            <person name="Kugler V."/>
            <person name="Sacerdot C."/>
            <person name="Uzunov Z."/>
            <person name="Thierry A."/>
            <person name="Weiss S."/>
            <person name="Bleykasten C."/>
            <person name="De Montigny J."/>
            <person name="Jacques N."/>
            <person name="Jung P."/>
            <person name="Lemaire M."/>
            <person name="Mallet S."/>
            <person name="Morel G."/>
            <person name="Richard G.F."/>
            <person name="Sarkar A."/>
            <person name="Savel G."/>
            <person name="Schacherer J."/>
            <person name="Seret M.L."/>
            <person name="Talla E."/>
            <person name="Samson G."/>
            <person name="Jubin C."/>
            <person name="Poulain J."/>
            <person name="Vacherie B."/>
            <person name="Barbe V."/>
            <person name="Pelletier E."/>
            <person name="Sherman D.J."/>
            <person name="Westhof E."/>
            <person name="Weissenbach J."/>
            <person name="Baret P.V."/>
            <person name="Wincker P."/>
            <person name="Gaillardin C."/>
            <person name="Dujon B."/>
            <person name="Souciet J.L."/>
        </authorList>
    </citation>
    <scope>NUCLEOTIDE SEQUENCE [LARGE SCALE GENOMIC DNA]</scope>
    <source>
        <strain evidence="10">ATCC MYA-4447 / BCRC 22081 / CBS 7064 / NBRC 10061 / NRRL Y-12695</strain>
    </source>
</reference>
<gene>
    <name evidence="9" type="primary">Piso0_000638</name>
    <name evidence="9" type="ORF">GNLVRS01_PISO0D00861g</name>
</gene>
<dbReference type="Pfam" id="PF03371">
    <property type="entry name" value="PRP38"/>
    <property type="match status" value="1"/>
</dbReference>
<comment type="subcellular location">
    <subcellularLocation>
        <location evidence="1 7">Nucleus</location>
    </subcellularLocation>
</comment>